<dbReference type="Gene3D" id="1.10.260.40">
    <property type="entry name" value="lambda repressor-like DNA-binding domains"/>
    <property type="match status" value="1"/>
</dbReference>
<dbReference type="PROSITE" id="PS50943">
    <property type="entry name" value="HTH_CROC1"/>
    <property type="match status" value="1"/>
</dbReference>
<evidence type="ECO:0000313" key="2">
    <source>
        <dbReference type="EMBL" id="DAD70992.1"/>
    </source>
</evidence>
<protein>
    <submittedName>
        <fullName evidence="2">Winged helix-turn-helix DNA-binding protein</fullName>
    </submittedName>
</protein>
<evidence type="ECO:0000259" key="1">
    <source>
        <dbReference type="PROSITE" id="PS50943"/>
    </source>
</evidence>
<dbReference type="InterPro" id="IPR010982">
    <property type="entry name" value="Lambda_DNA-bd_dom_sf"/>
</dbReference>
<dbReference type="SMART" id="SM00530">
    <property type="entry name" value="HTH_XRE"/>
    <property type="match status" value="1"/>
</dbReference>
<dbReference type="GO" id="GO:0003677">
    <property type="term" value="F:DNA binding"/>
    <property type="evidence" value="ECO:0007669"/>
    <property type="project" value="UniProtKB-KW"/>
</dbReference>
<dbReference type="GO" id="GO:0045892">
    <property type="term" value="P:negative regulation of DNA-templated transcription"/>
    <property type="evidence" value="ECO:0007669"/>
    <property type="project" value="InterPro"/>
</dbReference>
<keyword evidence="2" id="KW-0238">DNA-binding</keyword>
<dbReference type="InterPro" id="IPR010744">
    <property type="entry name" value="Phage_CI_N"/>
</dbReference>
<sequence length="68" mass="7462">MKNEIKAAISLKGKSLEGLALHLGISKQALSNKFYRDSFSGSDLLKIADYLECELAFIDAKSKITLVD</sequence>
<feature type="domain" description="HTH cro/C1-type" evidence="1">
    <location>
        <begin position="5"/>
        <end position="58"/>
    </location>
</feature>
<organism evidence="2">
    <name type="scientific">Siphoviridae sp. ct5d86</name>
    <dbReference type="NCBI Taxonomy" id="2827561"/>
    <lineage>
        <taxon>Viruses</taxon>
        <taxon>Duplodnaviria</taxon>
        <taxon>Heunggongvirae</taxon>
        <taxon>Uroviricota</taxon>
        <taxon>Caudoviricetes</taxon>
    </lineage>
</organism>
<dbReference type="Pfam" id="PF07022">
    <property type="entry name" value="Phage_CI_repr"/>
    <property type="match status" value="1"/>
</dbReference>
<accession>A0A8S5LMB8</accession>
<dbReference type="SUPFAM" id="SSF47413">
    <property type="entry name" value="lambda repressor-like DNA-binding domains"/>
    <property type="match status" value="1"/>
</dbReference>
<dbReference type="EMBL" id="BK015875">
    <property type="protein sequence ID" value="DAD70992.1"/>
    <property type="molecule type" value="Genomic_DNA"/>
</dbReference>
<reference evidence="2" key="1">
    <citation type="journal article" date="2021" name="Proc. Natl. Acad. Sci. U.S.A.">
        <title>A Catalog of Tens of Thousands of Viruses from Human Metagenomes Reveals Hidden Associations with Chronic Diseases.</title>
        <authorList>
            <person name="Tisza M.J."/>
            <person name="Buck C.B."/>
        </authorList>
    </citation>
    <scope>NUCLEOTIDE SEQUENCE</scope>
    <source>
        <strain evidence="2">Ct5d86</strain>
    </source>
</reference>
<dbReference type="InterPro" id="IPR001387">
    <property type="entry name" value="Cro/C1-type_HTH"/>
</dbReference>
<name>A0A8S5LMB8_9CAUD</name>
<proteinExistence type="predicted"/>